<dbReference type="AlphaFoldDB" id="A0A927H939"/>
<dbReference type="Proteomes" id="UP000602076">
    <property type="component" value="Unassembled WGS sequence"/>
</dbReference>
<dbReference type="RefSeq" id="WP_190996728.1">
    <property type="nucleotide sequence ID" value="NZ_JACXSI010000003.1"/>
</dbReference>
<evidence type="ECO:0000313" key="1">
    <source>
        <dbReference type="EMBL" id="MBD3107180.1"/>
    </source>
</evidence>
<sequence>MSKNATYTRKSRIRKMLKDRFLIEENEMIEEIIENLVSEYINLHHIQKAIDENGTTMIDRYGSLIPSKLLDARKNIQSTIKNQTELLEKLTEGIRENQTQLQTTKDDPVLKALGLV</sequence>
<organism evidence="1 2">
    <name type="scientific">Peribacillus faecalis</name>
    <dbReference type="NCBI Taxonomy" id="2772559"/>
    <lineage>
        <taxon>Bacteria</taxon>
        <taxon>Bacillati</taxon>
        <taxon>Bacillota</taxon>
        <taxon>Bacilli</taxon>
        <taxon>Bacillales</taxon>
        <taxon>Bacillaceae</taxon>
        <taxon>Peribacillus</taxon>
    </lineage>
</organism>
<gene>
    <name evidence="1" type="ORF">IEO70_02205</name>
</gene>
<protein>
    <submittedName>
        <fullName evidence="1">Uncharacterized protein</fullName>
    </submittedName>
</protein>
<reference evidence="1" key="1">
    <citation type="submission" date="2020-09" db="EMBL/GenBank/DDBJ databases">
        <title>Bacillus faecalis sp. nov., a moderately halophilic bacterium isolated from cow faeces.</title>
        <authorList>
            <person name="Jiang L."/>
            <person name="Lee J."/>
        </authorList>
    </citation>
    <scope>NUCLEOTIDE SEQUENCE</scope>
    <source>
        <strain evidence="1">AGMB 02131</strain>
    </source>
</reference>
<comment type="caution">
    <text evidence="1">The sequence shown here is derived from an EMBL/GenBank/DDBJ whole genome shotgun (WGS) entry which is preliminary data.</text>
</comment>
<keyword evidence="2" id="KW-1185">Reference proteome</keyword>
<dbReference type="EMBL" id="JACXSI010000003">
    <property type="protein sequence ID" value="MBD3107180.1"/>
    <property type="molecule type" value="Genomic_DNA"/>
</dbReference>
<accession>A0A927H939</accession>
<proteinExistence type="predicted"/>
<name>A0A927H939_9BACI</name>
<evidence type="ECO:0000313" key="2">
    <source>
        <dbReference type="Proteomes" id="UP000602076"/>
    </source>
</evidence>